<dbReference type="SUPFAM" id="SSF81296">
    <property type="entry name" value="E set domains"/>
    <property type="match status" value="1"/>
</dbReference>
<feature type="compositionally biased region" description="Basic and acidic residues" evidence="1">
    <location>
        <begin position="46"/>
        <end position="58"/>
    </location>
</feature>
<accession>A0ABW2AAY9</accession>
<dbReference type="RefSeq" id="WP_382397877.1">
    <property type="nucleotide sequence ID" value="NZ_JBHSWH010000001.1"/>
</dbReference>
<feature type="region of interest" description="Disordered" evidence="1">
    <location>
        <begin position="46"/>
        <end position="69"/>
    </location>
</feature>
<reference evidence="4" key="1">
    <citation type="journal article" date="2019" name="Int. J. Syst. Evol. Microbiol.">
        <title>The Global Catalogue of Microorganisms (GCM) 10K type strain sequencing project: providing services to taxonomists for standard genome sequencing and annotation.</title>
        <authorList>
            <consortium name="The Broad Institute Genomics Platform"/>
            <consortium name="The Broad Institute Genome Sequencing Center for Infectious Disease"/>
            <person name="Wu L."/>
            <person name="Ma J."/>
        </authorList>
    </citation>
    <scope>NUCLEOTIDE SEQUENCE [LARGE SCALE GENOMIC DNA]</scope>
    <source>
        <strain evidence="4">CCUG 58127</strain>
    </source>
</reference>
<keyword evidence="4" id="KW-1185">Reference proteome</keyword>
<sequence>MTGFSVWAPLARNSIELALDDRSLPMMRDGDWWHLTTEAAPGDRYAFRIDGGDERPDPRSLAQPDGPHARSAVVDLRAHEWHDEDWAGRQLDGSVIYELHIGTFTPGAPSMPPSGSWITLPHWVFH</sequence>
<proteinExistence type="predicted"/>
<gene>
    <name evidence="3" type="ORF">ACFQDH_01725</name>
</gene>
<dbReference type="CDD" id="cd02853">
    <property type="entry name" value="E_set_MTHase_like_N"/>
    <property type="match status" value="1"/>
</dbReference>
<dbReference type="EMBL" id="JBHSWH010000001">
    <property type="protein sequence ID" value="MFC6704019.1"/>
    <property type="molecule type" value="Genomic_DNA"/>
</dbReference>
<feature type="domain" description="Glycoside hydrolase family 13 N-terminal" evidence="2">
    <location>
        <begin position="3"/>
        <end position="53"/>
    </location>
</feature>
<name>A0ABW2AAY9_9MICO</name>
<evidence type="ECO:0000256" key="1">
    <source>
        <dbReference type="SAM" id="MobiDB-lite"/>
    </source>
</evidence>
<evidence type="ECO:0000259" key="2">
    <source>
        <dbReference type="Pfam" id="PF02922"/>
    </source>
</evidence>
<dbReference type="InterPro" id="IPR014756">
    <property type="entry name" value="Ig_E-set"/>
</dbReference>
<dbReference type="Pfam" id="PF02922">
    <property type="entry name" value="CBM_48"/>
    <property type="match status" value="1"/>
</dbReference>
<evidence type="ECO:0000313" key="3">
    <source>
        <dbReference type="EMBL" id="MFC6704019.1"/>
    </source>
</evidence>
<evidence type="ECO:0000313" key="4">
    <source>
        <dbReference type="Proteomes" id="UP001596298"/>
    </source>
</evidence>
<dbReference type="Proteomes" id="UP001596298">
    <property type="component" value="Unassembled WGS sequence"/>
</dbReference>
<dbReference type="InterPro" id="IPR004193">
    <property type="entry name" value="Glyco_hydro_13_N"/>
</dbReference>
<dbReference type="Gene3D" id="2.60.40.10">
    <property type="entry name" value="Immunoglobulins"/>
    <property type="match status" value="1"/>
</dbReference>
<comment type="caution">
    <text evidence="3">The sequence shown here is derived from an EMBL/GenBank/DDBJ whole genome shotgun (WGS) entry which is preliminary data.</text>
</comment>
<protein>
    <recommendedName>
        <fullName evidence="2">Glycoside hydrolase family 13 N-terminal domain-containing protein</fullName>
    </recommendedName>
</protein>
<dbReference type="InterPro" id="IPR017853">
    <property type="entry name" value="GH"/>
</dbReference>
<dbReference type="InterPro" id="IPR013783">
    <property type="entry name" value="Ig-like_fold"/>
</dbReference>
<organism evidence="3 4">
    <name type="scientific">Flexivirga alba</name>
    <dbReference type="NCBI Taxonomy" id="702742"/>
    <lineage>
        <taxon>Bacteria</taxon>
        <taxon>Bacillati</taxon>
        <taxon>Actinomycetota</taxon>
        <taxon>Actinomycetes</taxon>
        <taxon>Micrococcales</taxon>
        <taxon>Dermacoccaceae</taxon>
        <taxon>Flexivirga</taxon>
    </lineage>
</organism>
<dbReference type="SUPFAM" id="SSF51445">
    <property type="entry name" value="(Trans)glycosidases"/>
    <property type="match status" value="1"/>
</dbReference>